<evidence type="ECO:0000256" key="2">
    <source>
        <dbReference type="PROSITE-ProRule" id="PRU00335"/>
    </source>
</evidence>
<proteinExistence type="predicted"/>
<dbReference type="SUPFAM" id="SSF48498">
    <property type="entry name" value="Tetracyclin repressor-like, C-terminal domain"/>
    <property type="match status" value="1"/>
</dbReference>
<dbReference type="OrthoDB" id="3783612at2"/>
<dbReference type="InterPro" id="IPR036271">
    <property type="entry name" value="Tet_transcr_reg_TetR-rel_C_sf"/>
</dbReference>
<sequence length="206" mass="22106">MPAEARTWGGTTLADRRSARRQRLLEAGLDLLGGGEDGPVSVRAVCRRTGLTERYFYESFADRDELVLAVYERIGALAHHALAEAVAEPGPPGEPGVRARAEAAVRAFVELIVDDPRAGRVLLLAPLTEPALTRRGAELAPAFATLVLAQLPDRPGDQDREMTAIALVGALTNLFVAYLDGRLDVTRGRLVAHCVRLVVGANSLHT</sequence>
<dbReference type="InParanoid" id="A0A263D2X5"/>
<dbReference type="GO" id="GO:0003677">
    <property type="term" value="F:DNA binding"/>
    <property type="evidence" value="ECO:0007669"/>
    <property type="project" value="UniProtKB-UniRule"/>
</dbReference>
<name>A0A263D2X5_9PSEU</name>
<dbReference type="Gene3D" id="1.10.357.10">
    <property type="entry name" value="Tetracycline Repressor, domain 2"/>
    <property type="match status" value="1"/>
</dbReference>
<dbReference type="EMBL" id="NKYE01000008">
    <property type="protein sequence ID" value="OZM72428.1"/>
    <property type="molecule type" value="Genomic_DNA"/>
</dbReference>
<dbReference type="RefSeq" id="WP_094863528.1">
    <property type="nucleotide sequence ID" value="NZ_NKYE01000008.1"/>
</dbReference>
<evidence type="ECO:0000313" key="5">
    <source>
        <dbReference type="Proteomes" id="UP000242444"/>
    </source>
</evidence>
<accession>A0A263D2X5</accession>
<dbReference type="AlphaFoldDB" id="A0A263D2X5"/>
<dbReference type="InterPro" id="IPR009057">
    <property type="entry name" value="Homeodomain-like_sf"/>
</dbReference>
<dbReference type="Proteomes" id="UP000242444">
    <property type="component" value="Unassembled WGS sequence"/>
</dbReference>
<keyword evidence="1 2" id="KW-0238">DNA-binding</keyword>
<evidence type="ECO:0000259" key="3">
    <source>
        <dbReference type="PROSITE" id="PS50977"/>
    </source>
</evidence>
<feature type="DNA-binding region" description="H-T-H motif" evidence="2">
    <location>
        <begin position="41"/>
        <end position="60"/>
    </location>
</feature>
<gene>
    <name evidence="4" type="ORF">CFN78_15740</name>
</gene>
<organism evidence="4 5">
    <name type="scientific">Amycolatopsis antarctica</name>
    <dbReference type="NCBI Taxonomy" id="1854586"/>
    <lineage>
        <taxon>Bacteria</taxon>
        <taxon>Bacillati</taxon>
        <taxon>Actinomycetota</taxon>
        <taxon>Actinomycetes</taxon>
        <taxon>Pseudonocardiales</taxon>
        <taxon>Pseudonocardiaceae</taxon>
        <taxon>Amycolatopsis</taxon>
    </lineage>
</organism>
<evidence type="ECO:0000313" key="4">
    <source>
        <dbReference type="EMBL" id="OZM72428.1"/>
    </source>
</evidence>
<evidence type="ECO:0000256" key="1">
    <source>
        <dbReference type="ARBA" id="ARBA00023125"/>
    </source>
</evidence>
<dbReference type="InterPro" id="IPR001647">
    <property type="entry name" value="HTH_TetR"/>
</dbReference>
<dbReference type="SUPFAM" id="SSF46689">
    <property type="entry name" value="Homeodomain-like"/>
    <property type="match status" value="1"/>
</dbReference>
<dbReference type="PROSITE" id="PS50977">
    <property type="entry name" value="HTH_TETR_2"/>
    <property type="match status" value="1"/>
</dbReference>
<reference evidence="4 5" key="1">
    <citation type="submission" date="2017-07" db="EMBL/GenBank/DDBJ databases">
        <title>Amycolatopsis antarcticus sp. nov., isolated from the surface of an Antarcticus brown macroalga.</title>
        <authorList>
            <person name="Wang J."/>
            <person name="Leiva S."/>
            <person name="Huang J."/>
            <person name="Huang Y."/>
        </authorList>
    </citation>
    <scope>NUCLEOTIDE SEQUENCE [LARGE SCALE GENOMIC DNA]</scope>
    <source>
        <strain evidence="4 5">AU-G6</strain>
    </source>
</reference>
<protein>
    <submittedName>
        <fullName evidence="4">TetR family transcriptional regulator</fullName>
    </submittedName>
</protein>
<feature type="domain" description="HTH tetR-type" evidence="3">
    <location>
        <begin position="18"/>
        <end position="78"/>
    </location>
</feature>
<comment type="caution">
    <text evidence="4">The sequence shown here is derived from an EMBL/GenBank/DDBJ whole genome shotgun (WGS) entry which is preliminary data.</text>
</comment>
<keyword evidence="5" id="KW-1185">Reference proteome</keyword>